<dbReference type="Gene3D" id="3.30.760.10">
    <property type="entry name" value="RNA Cap, Translation Initiation Factor Eif4e"/>
    <property type="match status" value="1"/>
</dbReference>
<name>L2GT99_VAVCU</name>
<evidence type="ECO:0000256" key="1">
    <source>
        <dbReference type="RuleBase" id="RU004374"/>
    </source>
</evidence>
<dbReference type="PROSITE" id="PS00813">
    <property type="entry name" value="IF4E"/>
    <property type="match status" value="1"/>
</dbReference>
<dbReference type="OMA" id="KTHNDSM"/>
<dbReference type="EMBL" id="GL877439">
    <property type="protein sequence ID" value="ELA46602.1"/>
    <property type="molecule type" value="Genomic_DNA"/>
</dbReference>
<dbReference type="Pfam" id="PF01652">
    <property type="entry name" value="IF4E"/>
    <property type="match status" value="1"/>
</dbReference>
<reference evidence="3" key="1">
    <citation type="submission" date="2011-03" db="EMBL/GenBank/DDBJ databases">
        <title>The genome sequence of Vavraia culicis strain floridensis.</title>
        <authorList>
            <consortium name="The Broad Institute Genome Sequencing Platform"/>
            <person name="Cuomo C."/>
            <person name="Becnel J."/>
            <person name="Sanscrainte N."/>
            <person name="Young S.K."/>
            <person name="Zeng Q."/>
            <person name="Gargeya S."/>
            <person name="Fitzgerald M."/>
            <person name="Haas B."/>
            <person name="Abouelleil A."/>
            <person name="Alvarado L."/>
            <person name="Arachchi H.M."/>
            <person name="Berlin A."/>
            <person name="Chapman S.B."/>
            <person name="Gearin G."/>
            <person name="Goldberg J."/>
            <person name="Griggs A."/>
            <person name="Gujja S."/>
            <person name="Hansen M."/>
            <person name="Heiman D."/>
            <person name="Howarth C."/>
            <person name="Larimer J."/>
            <person name="Lui A."/>
            <person name="MacDonald P.J.P."/>
            <person name="McCowen C."/>
            <person name="Montmayeur A."/>
            <person name="Murphy C."/>
            <person name="Neiman D."/>
            <person name="Pearson M."/>
            <person name="Priest M."/>
            <person name="Roberts A."/>
            <person name="Saif S."/>
            <person name="Shea T."/>
            <person name="Sisk P."/>
            <person name="Stolte C."/>
            <person name="Sykes S."/>
            <person name="Wortman J."/>
            <person name="Nusbaum C."/>
            <person name="Birren B."/>
        </authorList>
    </citation>
    <scope>NUCLEOTIDE SEQUENCE [LARGE SCALE GENOMIC DNA]</scope>
    <source>
        <strain evidence="3">floridensis</strain>
    </source>
</reference>
<evidence type="ECO:0008006" key="4">
    <source>
        <dbReference type="Google" id="ProtNLM"/>
    </source>
</evidence>
<dbReference type="Proteomes" id="UP000011081">
    <property type="component" value="Unassembled WGS sequence"/>
</dbReference>
<dbReference type="SUPFAM" id="SSF55418">
    <property type="entry name" value="eIF4e-like"/>
    <property type="match status" value="1"/>
</dbReference>
<dbReference type="PANTHER" id="PTHR11960:SF18">
    <property type="entry name" value="EUKARYOTIC TRANSLATION INITIATION FACTOR 4E HOMOLOGOUS PROTEIN, ISOFORM B"/>
    <property type="match status" value="1"/>
</dbReference>
<evidence type="ECO:0000313" key="2">
    <source>
        <dbReference type="EMBL" id="ELA46602.1"/>
    </source>
</evidence>
<keyword evidence="1" id="KW-0694">RNA-binding</keyword>
<dbReference type="RefSeq" id="XP_008074945.1">
    <property type="nucleotide sequence ID" value="XM_008076754.1"/>
</dbReference>
<dbReference type="InterPro" id="IPR019770">
    <property type="entry name" value="TIF_eIF_4E_CS"/>
</dbReference>
<dbReference type="InterPro" id="IPR001040">
    <property type="entry name" value="TIF_eIF_4E"/>
</dbReference>
<dbReference type="InterPro" id="IPR023398">
    <property type="entry name" value="TIF_eIF4e-like"/>
</dbReference>
<dbReference type="GO" id="GO:0003743">
    <property type="term" value="F:translation initiation factor activity"/>
    <property type="evidence" value="ECO:0007669"/>
    <property type="project" value="UniProtKB-KW"/>
</dbReference>
<gene>
    <name evidence="2" type="ORF">VCUG_01932</name>
</gene>
<sequence length="182" mass="21372">MTHPLFVPFTVKTITRNTTKKEPFDFCNSLKKLCTLKSVENLLYFLNHVNFDHIEGITDISIFKDGIEPLWEDKSNIKGGKWIIKLRREVSTRLFQKLLIRMVRQPFDKIDVNGIVISFRMKNVILAVWTKDSTGKDSFKDVLMEIKKVLDVKFFLSVEYKDNDESLKDNSSFRNTKNLYVQ</sequence>
<dbReference type="GeneID" id="19879801"/>
<keyword evidence="1" id="KW-0648">Protein biosynthesis</keyword>
<dbReference type="VEuPathDB" id="MicrosporidiaDB:VCUG_01932"/>
<keyword evidence="3" id="KW-1185">Reference proteome</keyword>
<dbReference type="GO" id="GO:0016281">
    <property type="term" value="C:eukaryotic translation initiation factor 4F complex"/>
    <property type="evidence" value="ECO:0007669"/>
    <property type="project" value="TreeGrafter"/>
</dbReference>
<dbReference type="OrthoDB" id="590761at2759"/>
<dbReference type="AlphaFoldDB" id="L2GT99"/>
<accession>L2GT99</accession>
<dbReference type="STRING" id="948595.L2GT99"/>
<evidence type="ECO:0000313" key="3">
    <source>
        <dbReference type="Proteomes" id="UP000011081"/>
    </source>
</evidence>
<proteinExistence type="inferred from homology"/>
<protein>
    <recommendedName>
        <fullName evidence="4">Translation initiation factor 4E</fullName>
    </recommendedName>
</protein>
<dbReference type="PANTHER" id="PTHR11960">
    <property type="entry name" value="EUKARYOTIC TRANSLATION INITIATION FACTOR 4E RELATED"/>
    <property type="match status" value="1"/>
</dbReference>
<dbReference type="GO" id="GO:0000340">
    <property type="term" value="F:RNA 7-methylguanosine cap binding"/>
    <property type="evidence" value="ECO:0007669"/>
    <property type="project" value="TreeGrafter"/>
</dbReference>
<organism evidence="2 3">
    <name type="scientific">Vavraia culicis (isolate floridensis)</name>
    <name type="common">Microsporidian parasite</name>
    <dbReference type="NCBI Taxonomy" id="948595"/>
    <lineage>
        <taxon>Eukaryota</taxon>
        <taxon>Fungi</taxon>
        <taxon>Fungi incertae sedis</taxon>
        <taxon>Microsporidia</taxon>
        <taxon>Pleistophoridae</taxon>
        <taxon>Vavraia</taxon>
    </lineage>
</organism>
<dbReference type="HOGENOM" id="CLU_043552_7_0_1"/>
<dbReference type="InParanoid" id="L2GT99"/>
<keyword evidence="1" id="KW-0396">Initiation factor</keyword>
<comment type="similarity">
    <text evidence="1">Belongs to the eukaryotic initiation factor 4E family.</text>
</comment>